<dbReference type="GO" id="GO:0004672">
    <property type="term" value="F:protein kinase activity"/>
    <property type="evidence" value="ECO:0007669"/>
    <property type="project" value="InterPro"/>
</dbReference>
<evidence type="ECO:0000313" key="5">
    <source>
        <dbReference type="Proteomes" id="UP000502894"/>
    </source>
</evidence>
<dbReference type="Gene3D" id="1.10.510.10">
    <property type="entry name" value="Transferase(Phosphotransferase) domain 1"/>
    <property type="match status" value="1"/>
</dbReference>
<dbReference type="Pfam" id="PF00069">
    <property type="entry name" value="Pkinase"/>
    <property type="match status" value="1"/>
</dbReference>
<sequence length="468" mass="53014">MNIDLLNLSDETIFYLKKLVKDYASLGDSSFLNKSTYKIQVQEYSSPILKSDESRKEKEFIQPGSTGLANQICQYLALSIKNFPSFFMVPSPVSPLTVVPKPPRQHYLDIELSHHILVKKEANQFRGYIVAKNTLGSGAFGSVFDSPASFVFDIKSDELTYNLTDHVVKNLANQGDSKARAREFNHLKLIFPSTDLVEISRDQASTQNLSNTFNTPFKTNDYWIVTKKIEGLALDKVNVEILTTPQKLKIALSLMWELYQLHNPALLGGLHIHNDIKPSNIIVTKDCEAHYCDFGSATDKDEPVQTFTIKYSNKTSFSQPAKQAGDIYSLAITLFQLFISSKYITQEISRWNILPKGKNEKLHKIWKFKSADTGLLGAKVLKTNSQQKIYQFFHPKTKTLVCDIGELDKKQKNQIVTLLKQMRKDNPLTIEEAYNTLLELASAVKGFDADYFSDKKTDDIPLPLYALN</sequence>
<dbReference type="EMBL" id="AP022839">
    <property type="protein sequence ID" value="BCA94620.1"/>
    <property type="molecule type" value="Genomic_DNA"/>
</dbReference>
<keyword evidence="1" id="KW-0547">Nucleotide-binding</keyword>
<dbReference type="SMART" id="SM00220">
    <property type="entry name" value="S_TKc"/>
    <property type="match status" value="1"/>
</dbReference>
<dbReference type="GO" id="GO:0005886">
    <property type="term" value="C:plasma membrane"/>
    <property type="evidence" value="ECO:0007669"/>
    <property type="project" value="TreeGrafter"/>
</dbReference>
<dbReference type="RefSeq" id="WP_173236461.1">
    <property type="nucleotide sequence ID" value="NZ_AP022839.1"/>
</dbReference>
<reference evidence="4" key="1">
    <citation type="journal article" date="2020" name="Microbiol. Resour. Announc.">
        <title>Complete Genome Sequence of Novel Psychrotolerant Legionella Strain TUM19329, Isolated from Antarctic Lake Sediment.</title>
        <authorList>
            <person name="Shimada S."/>
            <person name="Nakai R."/>
            <person name="Aoki K."/>
            <person name="Shimoeda N."/>
            <person name="Ohno G."/>
            <person name="Miyazaki Y."/>
            <person name="Kudoh S."/>
            <person name="Imura S."/>
            <person name="Watanabe K."/>
            <person name="Ishii Y."/>
            <person name="Tateda K."/>
        </authorList>
    </citation>
    <scope>NUCLEOTIDE SEQUENCE [LARGE SCALE GENOMIC DNA]</scope>
    <source>
        <strain evidence="4">TUM19329</strain>
    </source>
</reference>
<evidence type="ECO:0000259" key="3">
    <source>
        <dbReference type="PROSITE" id="PS50011"/>
    </source>
</evidence>
<feature type="domain" description="Protein kinase" evidence="3">
    <location>
        <begin position="129"/>
        <end position="429"/>
    </location>
</feature>
<dbReference type="PANTHER" id="PTHR27001:SF931">
    <property type="entry name" value="OS11G0664100 PROTEIN"/>
    <property type="match status" value="1"/>
</dbReference>
<dbReference type="InterPro" id="IPR000719">
    <property type="entry name" value="Prot_kinase_dom"/>
</dbReference>
<dbReference type="SUPFAM" id="SSF56112">
    <property type="entry name" value="Protein kinase-like (PK-like)"/>
    <property type="match status" value="1"/>
</dbReference>
<dbReference type="GO" id="GO:0005524">
    <property type="term" value="F:ATP binding"/>
    <property type="evidence" value="ECO:0007669"/>
    <property type="project" value="UniProtKB-KW"/>
</dbReference>
<protein>
    <recommendedName>
        <fullName evidence="3">Protein kinase domain-containing protein</fullName>
    </recommendedName>
</protein>
<evidence type="ECO:0000313" key="4">
    <source>
        <dbReference type="EMBL" id="BCA94620.1"/>
    </source>
</evidence>
<dbReference type="AlphaFoldDB" id="A0A6F8T383"/>
<gene>
    <name evidence="4" type="ORF">TUM19329_09810</name>
</gene>
<dbReference type="PANTHER" id="PTHR27001">
    <property type="entry name" value="OS01G0253100 PROTEIN"/>
    <property type="match status" value="1"/>
</dbReference>
<organism evidence="4 5">
    <name type="scientific">Legionella antarctica</name>
    <dbReference type="NCBI Taxonomy" id="2708020"/>
    <lineage>
        <taxon>Bacteria</taxon>
        <taxon>Pseudomonadati</taxon>
        <taxon>Pseudomonadota</taxon>
        <taxon>Gammaproteobacteria</taxon>
        <taxon>Legionellales</taxon>
        <taxon>Legionellaceae</taxon>
        <taxon>Legionella</taxon>
    </lineage>
</organism>
<dbReference type="Proteomes" id="UP000502894">
    <property type="component" value="Chromosome"/>
</dbReference>
<keyword evidence="2" id="KW-0067">ATP-binding</keyword>
<evidence type="ECO:0000256" key="2">
    <source>
        <dbReference type="ARBA" id="ARBA00022840"/>
    </source>
</evidence>
<name>A0A6F8T383_9GAMM</name>
<dbReference type="InterPro" id="IPR011009">
    <property type="entry name" value="Kinase-like_dom_sf"/>
</dbReference>
<keyword evidence="5" id="KW-1185">Reference proteome</keyword>
<dbReference type="KEGG" id="lant:TUM19329_09810"/>
<proteinExistence type="predicted"/>
<accession>A0A6F8T383</accession>
<evidence type="ECO:0000256" key="1">
    <source>
        <dbReference type="ARBA" id="ARBA00022741"/>
    </source>
</evidence>
<dbReference type="PROSITE" id="PS50011">
    <property type="entry name" value="PROTEIN_KINASE_DOM"/>
    <property type="match status" value="1"/>
</dbReference>